<proteinExistence type="predicted"/>
<organism evidence="1">
    <name type="scientific">Desulfacinum infernum</name>
    <dbReference type="NCBI Taxonomy" id="35837"/>
    <lineage>
        <taxon>Bacteria</taxon>
        <taxon>Pseudomonadati</taxon>
        <taxon>Thermodesulfobacteriota</taxon>
        <taxon>Syntrophobacteria</taxon>
        <taxon>Syntrophobacterales</taxon>
        <taxon>Syntrophobacteraceae</taxon>
        <taxon>Desulfacinum</taxon>
    </lineage>
</organism>
<protein>
    <submittedName>
        <fullName evidence="1">Response regulator</fullName>
    </submittedName>
</protein>
<reference evidence="1" key="1">
    <citation type="journal article" date="2020" name="mSystems">
        <title>Genome- and Community-Level Interaction Insights into Carbon Utilization and Element Cycling Functions of Hydrothermarchaeota in Hydrothermal Sediment.</title>
        <authorList>
            <person name="Zhou Z."/>
            <person name="Liu Y."/>
            <person name="Xu W."/>
            <person name="Pan J."/>
            <person name="Luo Z.H."/>
            <person name="Li M."/>
        </authorList>
    </citation>
    <scope>NUCLEOTIDE SEQUENCE [LARGE SCALE GENOMIC DNA]</scope>
    <source>
        <strain evidence="1">SpSt-456</strain>
    </source>
</reference>
<name>A0A832A0W4_9BACT</name>
<dbReference type="AlphaFoldDB" id="A0A832A0W4"/>
<dbReference type="SUPFAM" id="SSF52172">
    <property type="entry name" value="CheY-like"/>
    <property type="match status" value="1"/>
</dbReference>
<sequence length="149" mass="16444">MASKKEPSKLFLWVSREEVRVHALEALAHMGPQTESVETLSALVERLSGVNRGIVLLDSGIIQQYGPTIYGRIRAACRGCRIIILCALDARGLIREAMEAGVYGCVIEPYAPWEIQTMVRHILADFDHELSAAAKIVPKAKEAERTSQS</sequence>
<accession>A0A832A0W4</accession>
<gene>
    <name evidence="1" type="ORF">ENS06_03970</name>
</gene>
<evidence type="ECO:0000313" key="1">
    <source>
        <dbReference type="EMBL" id="HFK96468.1"/>
    </source>
</evidence>
<dbReference type="EMBL" id="DSTK01000013">
    <property type="protein sequence ID" value="HFK96468.1"/>
    <property type="molecule type" value="Genomic_DNA"/>
</dbReference>
<comment type="caution">
    <text evidence="1">The sequence shown here is derived from an EMBL/GenBank/DDBJ whole genome shotgun (WGS) entry which is preliminary data.</text>
</comment>
<dbReference type="Gene3D" id="3.40.50.2300">
    <property type="match status" value="1"/>
</dbReference>
<dbReference type="InterPro" id="IPR011006">
    <property type="entry name" value="CheY-like_superfamily"/>
</dbReference>